<dbReference type="Proteomes" id="UP000218979">
    <property type="component" value="Unassembled WGS sequence"/>
</dbReference>
<gene>
    <name evidence="1" type="ORF">RR45_GL000179</name>
</gene>
<keyword evidence="2" id="KW-1185">Reference proteome</keyword>
<dbReference type="EMBL" id="JXJT01000001">
    <property type="protein sequence ID" value="PCS04860.1"/>
    <property type="molecule type" value="Genomic_DNA"/>
</dbReference>
<evidence type="ECO:0000313" key="2">
    <source>
        <dbReference type="Proteomes" id="UP000218979"/>
    </source>
</evidence>
<accession>A0ABX4I9V9</accession>
<protein>
    <submittedName>
        <fullName evidence="1">Uncharacterized protein</fullName>
    </submittedName>
</protein>
<name>A0ABX4I9V9_9LACT</name>
<evidence type="ECO:0000313" key="1">
    <source>
        <dbReference type="EMBL" id="PCS04860.1"/>
    </source>
</evidence>
<reference evidence="1 2" key="1">
    <citation type="submission" date="2014-12" db="EMBL/GenBank/DDBJ databases">
        <title>Draft genome sequences of 10 type strains of Lactococcus.</title>
        <authorList>
            <person name="Sun Z."/>
            <person name="Zhong Z."/>
            <person name="Liu W."/>
            <person name="Zhang W."/>
            <person name="Zhang H."/>
        </authorList>
    </citation>
    <scope>NUCLEOTIDE SEQUENCE [LARGE SCALE GENOMIC DNA]</scope>
    <source>
        <strain evidence="1 2">DSM 22330</strain>
    </source>
</reference>
<comment type="caution">
    <text evidence="1">The sequence shown here is derived from an EMBL/GenBank/DDBJ whole genome shotgun (WGS) entry which is preliminary data.</text>
</comment>
<proteinExistence type="predicted"/>
<sequence>MHNRFDDTPTKLGIILQEKKKKEFENWLTPLLIVIKIEVLRERLG</sequence>
<organism evidence="1 2">
    <name type="scientific">Pseudolactococcus chungangensis CAU 28 = DSM 22330</name>
    <dbReference type="NCBI Taxonomy" id="1122154"/>
    <lineage>
        <taxon>Bacteria</taxon>
        <taxon>Bacillati</taxon>
        <taxon>Bacillota</taxon>
        <taxon>Bacilli</taxon>
        <taxon>Lactobacillales</taxon>
        <taxon>Streptococcaceae</taxon>
        <taxon>Pseudolactococcus</taxon>
    </lineage>
</organism>